<dbReference type="InterPro" id="IPR009695">
    <property type="entry name" value="Diacylglyc_glucosyltr_N"/>
</dbReference>
<dbReference type="KEGG" id="ntr:B0W44_12895"/>
<evidence type="ECO:0000256" key="2">
    <source>
        <dbReference type="ARBA" id="ARBA00006962"/>
    </source>
</evidence>
<sequence>MKRILFLPLLQMPSGHHQVANALIRSLHRRAPDIDCRKVDFLSYANEWLEKVVTGTYLKWIHHFPVTYDKAYRTFASSSSSDVVQHFQWYERFFVKKMQHLLEKEQPDLIVCTHGFPSSLINRLKMRKVLRTPVINVYTDFFINSIWGRHGIDYHFVADTELKIELMRSGVPEHRIYTTGIPVDDCFKRTRRFRKLQPPFRVLVSGGSNGLGHIKEILKKLKPSRDIRYDILCGNNRNLYNEIVSMRSENIQPLPYISSRDEMNQLYDSVDAVMTKAGGVTVSEALFKGLPVFVHASLPGQETFNRDYLESRGLIRHLKYDAPFDQQLLEVLTDEDELNEWRSRMEAYRLRLREKASDAVLQLLQNSNRMEKQNV</sequence>
<protein>
    <recommendedName>
        <fullName evidence="9">Galactosyldiacylglycerol synthase</fullName>
    </recommendedName>
</protein>
<dbReference type="InterPro" id="IPR007235">
    <property type="entry name" value="Glyco_trans_28_C"/>
</dbReference>
<keyword evidence="8" id="KW-1185">Reference proteome</keyword>
<feature type="domain" description="Diacylglycerol glucosyltransferase N-terminal" evidence="6">
    <location>
        <begin position="16"/>
        <end position="183"/>
    </location>
</feature>
<dbReference type="GO" id="GO:0016020">
    <property type="term" value="C:membrane"/>
    <property type="evidence" value="ECO:0007669"/>
    <property type="project" value="UniProtKB-SubCell"/>
</dbReference>
<accession>A0A1U9K935</accession>
<gene>
    <name evidence="7" type="ORF">B0W44_12895</name>
</gene>
<reference evidence="7 8" key="1">
    <citation type="journal article" date="2015" name="Int. J. Syst. Evol. Microbiol.">
        <title>Novibacillus thermophilus gen. nov., sp. nov., a Gram-staining-negative and moderately thermophilic member of the family Thermoactinomycetaceae.</title>
        <authorList>
            <person name="Yang G."/>
            <person name="Chen J."/>
            <person name="Zhou S."/>
        </authorList>
    </citation>
    <scope>NUCLEOTIDE SEQUENCE [LARGE SCALE GENOMIC DNA]</scope>
    <source>
        <strain evidence="7 8">SG-1</strain>
    </source>
</reference>
<dbReference type="EMBL" id="CP019699">
    <property type="protein sequence ID" value="AQS56526.1"/>
    <property type="molecule type" value="Genomic_DNA"/>
</dbReference>
<organism evidence="7 8">
    <name type="scientific">Novibacillus thermophilus</name>
    <dbReference type="NCBI Taxonomy" id="1471761"/>
    <lineage>
        <taxon>Bacteria</taxon>
        <taxon>Bacillati</taxon>
        <taxon>Bacillota</taxon>
        <taxon>Bacilli</taxon>
        <taxon>Bacillales</taxon>
        <taxon>Thermoactinomycetaceae</taxon>
        <taxon>Novibacillus</taxon>
    </lineage>
</organism>
<dbReference type="GO" id="GO:0009247">
    <property type="term" value="P:glycolipid biosynthetic process"/>
    <property type="evidence" value="ECO:0007669"/>
    <property type="project" value="InterPro"/>
</dbReference>
<feature type="domain" description="Glycosyl transferase family 28 C-terminal" evidence="5">
    <location>
        <begin position="202"/>
        <end position="292"/>
    </location>
</feature>
<dbReference type="AlphaFoldDB" id="A0A1U9K935"/>
<comment type="subcellular location">
    <subcellularLocation>
        <location evidence="1">Membrane</location>
    </subcellularLocation>
</comment>
<proteinExistence type="inferred from homology"/>
<dbReference type="GO" id="GO:0016758">
    <property type="term" value="F:hexosyltransferase activity"/>
    <property type="evidence" value="ECO:0007669"/>
    <property type="project" value="InterPro"/>
</dbReference>
<dbReference type="InterPro" id="IPR050519">
    <property type="entry name" value="Glycosyltransf_28_UgtP"/>
</dbReference>
<keyword evidence="4" id="KW-0808">Transferase</keyword>
<dbReference type="Pfam" id="PF04101">
    <property type="entry name" value="Glyco_tran_28_C"/>
    <property type="match status" value="1"/>
</dbReference>
<name>A0A1U9K935_9BACL</name>
<evidence type="ECO:0000259" key="5">
    <source>
        <dbReference type="Pfam" id="PF04101"/>
    </source>
</evidence>
<dbReference type="Proteomes" id="UP000188603">
    <property type="component" value="Chromosome"/>
</dbReference>
<evidence type="ECO:0000256" key="1">
    <source>
        <dbReference type="ARBA" id="ARBA00004370"/>
    </source>
</evidence>
<comment type="similarity">
    <text evidence="2">Belongs to the glycosyltransferase 28 family.</text>
</comment>
<dbReference type="Pfam" id="PF06925">
    <property type="entry name" value="MGDG_synth"/>
    <property type="match status" value="1"/>
</dbReference>
<keyword evidence="3" id="KW-0328">Glycosyltransferase</keyword>
<dbReference type="PANTHER" id="PTHR43025:SF3">
    <property type="entry name" value="MONOGALACTOSYLDIACYLGLYCEROL SYNTHASE 1, CHLOROPLASTIC"/>
    <property type="match status" value="1"/>
</dbReference>
<evidence type="ECO:0000313" key="7">
    <source>
        <dbReference type="EMBL" id="AQS56526.1"/>
    </source>
</evidence>
<evidence type="ECO:0000259" key="6">
    <source>
        <dbReference type="Pfam" id="PF06925"/>
    </source>
</evidence>
<dbReference type="OrthoDB" id="9815663at2"/>
<dbReference type="RefSeq" id="WP_077720386.1">
    <property type="nucleotide sequence ID" value="NZ_CP019699.1"/>
</dbReference>
<evidence type="ECO:0008006" key="9">
    <source>
        <dbReference type="Google" id="ProtNLM"/>
    </source>
</evidence>
<evidence type="ECO:0000313" key="8">
    <source>
        <dbReference type="Proteomes" id="UP000188603"/>
    </source>
</evidence>
<dbReference type="SUPFAM" id="SSF53756">
    <property type="entry name" value="UDP-Glycosyltransferase/glycogen phosphorylase"/>
    <property type="match status" value="1"/>
</dbReference>
<dbReference type="STRING" id="1471761.B0W44_12895"/>
<dbReference type="PANTHER" id="PTHR43025">
    <property type="entry name" value="MONOGALACTOSYLDIACYLGLYCEROL SYNTHASE"/>
    <property type="match status" value="1"/>
</dbReference>
<dbReference type="Gene3D" id="3.40.50.2000">
    <property type="entry name" value="Glycogen Phosphorylase B"/>
    <property type="match status" value="1"/>
</dbReference>
<evidence type="ECO:0000256" key="3">
    <source>
        <dbReference type="ARBA" id="ARBA00022676"/>
    </source>
</evidence>
<evidence type="ECO:0000256" key="4">
    <source>
        <dbReference type="ARBA" id="ARBA00022679"/>
    </source>
</evidence>